<name>A0ABR5A278_9BACL</name>
<protein>
    <submittedName>
        <fullName evidence="1">Uncharacterized protein</fullName>
    </submittedName>
</protein>
<dbReference type="Proteomes" id="UP000054526">
    <property type="component" value="Unassembled WGS sequence"/>
</dbReference>
<keyword evidence="2" id="KW-1185">Reference proteome</keyword>
<dbReference type="EMBL" id="JXAL01000024">
    <property type="protein sequence ID" value="KIL35171.1"/>
    <property type="molecule type" value="Genomic_DNA"/>
</dbReference>
<proteinExistence type="predicted"/>
<evidence type="ECO:0000313" key="2">
    <source>
        <dbReference type="Proteomes" id="UP000054526"/>
    </source>
</evidence>
<sequence length="187" mass="21152">MRINDFALAVGNVVQKQYDKVVNLATNINGGWEVWMQCEIFLKLHENNNNIVFDREVTYDQSTLRADFTFVPLNAPDTKTWVELKVLKMSKTDVAVVEFMRDITKGTEVKRSLKSTHSATAMLVVPVKAWDALKQVKETIADISKIGFIYADKSSRSAARSLSSKFPQESEVDGKALVLYYTIQDSH</sequence>
<organism evidence="1 2">
    <name type="scientific">Cohnella kolymensis</name>
    <dbReference type="NCBI Taxonomy" id="1590652"/>
    <lineage>
        <taxon>Bacteria</taxon>
        <taxon>Bacillati</taxon>
        <taxon>Bacillota</taxon>
        <taxon>Bacilli</taxon>
        <taxon>Bacillales</taxon>
        <taxon>Paenibacillaceae</taxon>
        <taxon>Cohnella</taxon>
    </lineage>
</organism>
<evidence type="ECO:0000313" key="1">
    <source>
        <dbReference type="EMBL" id="KIL35171.1"/>
    </source>
</evidence>
<dbReference type="RefSeq" id="WP_041065295.1">
    <property type="nucleotide sequence ID" value="NZ_JXAL01000024.1"/>
</dbReference>
<reference evidence="1 2" key="1">
    <citation type="submission" date="2014-12" db="EMBL/GenBank/DDBJ databases">
        <title>Draft genome sequence of Cohnella kolymensis strain B-2846.</title>
        <authorList>
            <person name="Karlyshev A.V."/>
            <person name="Kudryashova E.B."/>
        </authorList>
    </citation>
    <scope>NUCLEOTIDE SEQUENCE [LARGE SCALE GENOMIC DNA]</scope>
    <source>
        <strain evidence="1 2">VKM B-2846</strain>
    </source>
</reference>
<gene>
    <name evidence="1" type="ORF">SD71_16230</name>
</gene>
<accession>A0ABR5A278</accession>
<comment type="caution">
    <text evidence="1">The sequence shown here is derived from an EMBL/GenBank/DDBJ whole genome shotgun (WGS) entry which is preliminary data.</text>
</comment>